<evidence type="ECO:0000256" key="2">
    <source>
        <dbReference type="SAM" id="SignalP"/>
    </source>
</evidence>
<feature type="signal peptide" evidence="2">
    <location>
        <begin position="1"/>
        <end position="19"/>
    </location>
</feature>
<feature type="compositionally biased region" description="Pro residues" evidence="1">
    <location>
        <begin position="310"/>
        <end position="319"/>
    </location>
</feature>
<feature type="region of interest" description="Disordered" evidence="1">
    <location>
        <begin position="291"/>
        <end position="319"/>
    </location>
</feature>
<feature type="compositionally biased region" description="Low complexity" evidence="1">
    <location>
        <begin position="112"/>
        <end position="123"/>
    </location>
</feature>
<protein>
    <submittedName>
        <fullName evidence="3">Uncharacterized protein</fullName>
    </submittedName>
</protein>
<sequence length="412" mass="41774">MLLSSLFLLLPLLAETVSAVPPPRRFSRSHFRRIYRQRADDAEFTGIPVATSTPDLSQLLPAASSIVSAEDPRATGNNTVPPSTSGISDEVVGSLLAGTASFADFQYTSYVPSPTSSSSVAAQETGSSGGDPLGEIEKMAKSKADAMIGQMLPTLTLEVVLEPTQEADGSWDYVVHIGSDGTATAVPTFMPSSVAPSAAAPTNTGATGGAASDSGSSDSGSSDSASGSGSSDSGSTDSGSSDSGSTSSGSNDAGSSDSASNDSGSTPSGDSTPVAAPTVAAPAVAAPAVPATTSTPVMSPSNPTLAAHQAPPPRSPLPNRPARVVVAVVVPDLVEMPTAMGRTRTTARDPLRLTLDLPALAPGRARIRMDMARIMPTRAARLAAPRLRQPRVLRTRISNRHLPSARPPATPP</sequence>
<dbReference type="EMBL" id="JAODAN010000009">
    <property type="protein sequence ID" value="KAK1922025.1"/>
    <property type="molecule type" value="Genomic_DNA"/>
</dbReference>
<name>A0AAD9CV09_PAPLA</name>
<dbReference type="AlphaFoldDB" id="A0AAD9CV09"/>
<proteinExistence type="predicted"/>
<keyword evidence="2" id="KW-0732">Signal</keyword>
<gene>
    <name evidence="3" type="ORF">DB88DRAFT_378371</name>
</gene>
<organism evidence="3 4">
    <name type="scientific">Papiliotrema laurentii</name>
    <name type="common">Cryptococcus laurentii</name>
    <dbReference type="NCBI Taxonomy" id="5418"/>
    <lineage>
        <taxon>Eukaryota</taxon>
        <taxon>Fungi</taxon>
        <taxon>Dikarya</taxon>
        <taxon>Basidiomycota</taxon>
        <taxon>Agaricomycotina</taxon>
        <taxon>Tremellomycetes</taxon>
        <taxon>Tremellales</taxon>
        <taxon>Rhynchogastremaceae</taxon>
        <taxon>Papiliotrema</taxon>
    </lineage>
</organism>
<feature type="region of interest" description="Disordered" evidence="1">
    <location>
        <begin position="194"/>
        <end position="275"/>
    </location>
</feature>
<evidence type="ECO:0000256" key="1">
    <source>
        <dbReference type="SAM" id="MobiDB-lite"/>
    </source>
</evidence>
<comment type="caution">
    <text evidence="3">The sequence shown here is derived from an EMBL/GenBank/DDBJ whole genome shotgun (WGS) entry which is preliminary data.</text>
</comment>
<keyword evidence="4" id="KW-1185">Reference proteome</keyword>
<reference evidence="3" key="1">
    <citation type="submission" date="2023-02" db="EMBL/GenBank/DDBJ databases">
        <title>Identification and recombinant expression of a fungal hydrolase from Papiliotrema laurentii that hydrolyzes apple cutin and clears colloidal polyester polyurethane.</title>
        <authorList>
            <consortium name="DOE Joint Genome Institute"/>
            <person name="Roman V.A."/>
            <person name="Bojanowski C."/>
            <person name="Crable B.R."/>
            <person name="Wagner D.N."/>
            <person name="Hung C.S."/>
            <person name="Nadeau L.J."/>
            <person name="Schratz L."/>
            <person name="Haridas S."/>
            <person name="Pangilinan J."/>
            <person name="Lipzen A."/>
            <person name="Na H."/>
            <person name="Yan M."/>
            <person name="Ng V."/>
            <person name="Grigoriev I.V."/>
            <person name="Spatafora J.W."/>
            <person name="Barlow D."/>
            <person name="Biffinger J."/>
            <person name="Kelley-Loughnane N."/>
            <person name="Varaljay V.A."/>
            <person name="Crookes-Goodson W.J."/>
        </authorList>
    </citation>
    <scope>NUCLEOTIDE SEQUENCE</scope>
    <source>
        <strain evidence="3">5307AH</strain>
    </source>
</reference>
<feature type="chain" id="PRO_5042113707" evidence="2">
    <location>
        <begin position="20"/>
        <end position="412"/>
    </location>
</feature>
<accession>A0AAD9CV09</accession>
<dbReference type="Proteomes" id="UP001182556">
    <property type="component" value="Unassembled WGS sequence"/>
</dbReference>
<evidence type="ECO:0000313" key="4">
    <source>
        <dbReference type="Proteomes" id="UP001182556"/>
    </source>
</evidence>
<evidence type="ECO:0000313" key="3">
    <source>
        <dbReference type="EMBL" id="KAK1922025.1"/>
    </source>
</evidence>
<feature type="region of interest" description="Disordered" evidence="1">
    <location>
        <begin position="112"/>
        <end position="135"/>
    </location>
</feature>